<organism evidence="2 3">
    <name type="scientific">Vespula maculifrons</name>
    <name type="common">Eastern yellow jacket</name>
    <name type="synonym">Wasp</name>
    <dbReference type="NCBI Taxonomy" id="7453"/>
    <lineage>
        <taxon>Eukaryota</taxon>
        <taxon>Metazoa</taxon>
        <taxon>Ecdysozoa</taxon>
        <taxon>Arthropoda</taxon>
        <taxon>Hexapoda</taxon>
        <taxon>Insecta</taxon>
        <taxon>Pterygota</taxon>
        <taxon>Neoptera</taxon>
        <taxon>Endopterygota</taxon>
        <taxon>Hymenoptera</taxon>
        <taxon>Apocrita</taxon>
        <taxon>Aculeata</taxon>
        <taxon>Vespoidea</taxon>
        <taxon>Vespidae</taxon>
        <taxon>Vespinae</taxon>
        <taxon>Vespula</taxon>
    </lineage>
</organism>
<dbReference type="EMBL" id="JAYRBN010000007">
    <property type="protein sequence ID" value="KAL2751082.1"/>
    <property type="molecule type" value="Genomic_DNA"/>
</dbReference>
<accession>A0ABD2D173</accession>
<feature type="non-terminal residue" evidence="2">
    <location>
        <position position="1"/>
    </location>
</feature>
<comment type="caution">
    <text evidence="2">The sequence shown here is derived from an EMBL/GenBank/DDBJ whole genome shotgun (WGS) entry which is preliminary data.</text>
</comment>
<feature type="compositionally biased region" description="Basic and acidic residues" evidence="1">
    <location>
        <begin position="50"/>
        <end position="65"/>
    </location>
</feature>
<dbReference type="Proteomes" id="UP001607303">
    <property type="component" value="Unassembled WGS sequence"/>
</dbReference>
<reference evidence="2 3" key="1">
    <citation type="journal article" date="2024" name="Ann. Entomol. Soc. Am.">
        <title>Genomic analyses of the southern and eastern yellowjacket wasps (Hymenoptera: Vespidae) reveal evolutionary signatures of social life.</title>
        <authorList>
            <person name="Catto M.A."/>
            <person name="Caine P.B."/>
            <person name="Orr S.E."/>
            <person name="Hunt B.G."/>
            <person name="Goodisman M.A.D."/>
        </authorList>
    </citation>
    <scope>NUCLEOTIDE SEQUENCE [LARGE SCALE GENOMIC DNA]</scope>
    <source>
        <strain evidence="2">232</strain>
        <tissue evidence="2">Head and thorax</tissue>
    </source>
</reference>
<dbReference type="AlphaFoldDB" id="A0ABD2D173"/>
<gene>
    <name evidence="2" type="ORF">V1477_000240</name>
</gene>
<feature type="region of interest" description="Disordered" evidence="1">
    <location>
        <begin position="14"/>
        <end position="65"/>
    </location>
</feature>
<evidence type="ECO:0000256" key="1">
    <source>
        <dbReference type="SAM" id="MobiDB-lite"/>
    </source>
</evidence>
<name>A0ABD2D173_VESMC</name>
<evidence type="ECO:0000313" key="3">
    <source>
        <dbReference type="Proteomes" id="UP001607303"/>
    </source>
</evidence>
<evidence type="ECO:0000313" key="2">
    <source>
        <dbReference type="EMBL" id="KAL2751082.1"/>
    </source>
</evidence>
<protein>
    <submittedName>
        <fullName evidence="2">Uncharacterized protein</fullName>
    </submittedName>
</protein>
<proteinExistence type="predicted"/>
<sequence>GFLSWRLEEYNSEEIKKHDKIENSSGGSGGDSDDGDSRVVGRMEGSSRLIGHEANRTDDKRLFPA</sequence>
<keyword evidence="3" id="KW-1185">Reference proteome</keyword>